<keyword evidence="1" id="KW-0732">Signal</keyword>
<dbReference type="AlphaFoldDB" id="H1HNR7"/>
<dbReference type="Proteomes" id="UP000003167">
    <property type="component" value="Unassembled WGS sequence"/>
</dbReference>
<dbReference type="CDD" id="cd14948">
    <property type="entry name" value="BACON"/>
    <property type="match status" value="1"/>
</dbReference>
<dbReference type="PATRIC" id="fig|999422.3.peg.1905"/>
<proteinExistence type="predicted"/>
<evidence type="ECO:0000259" key="2">
    <source>
        <dbReference type="Pfam" id="PF19190"/>
    </source>
</evidence>
<comment type="caution">
    <text evidence="3">The sequence shown here is derived from an EMBL/GenBank/DDBJ whole genome shotgun (WGS) entry which is preliminary data.</text>
</comment>
<evidence type="ECO:0000256" key="1">
    <source>
        <dbReference type="SAM" id="SignalP"/>
    </source>
</evidence>
<reference evidence="3 4" key="1">
    <citation type="submission" date="2011-12" db="EMBL/GenBank/DDBJ databases">
        <title>The Genome Sequence of Prevotella maculosa OT 289.</title>
        <authorList>
            <consortium name="The Broad Institute Genome Sequencing Platform"/>
            <person name="Earl A."/>
            <person name="Ward D."/>
            <person name="Feldgarden M."/>
            <person name="Gevers D."/>
            <person name="Izard J."/>
            <person name="Blanton J.M."/>
            <person name="Mathney J."/>
            <person name="Tanner A.C."/>
            <person name="Dewhirst F.E."/>
            <person name="Young S.K."/>
            <person name="Zeng Q."/>
            <person name="Gargeya S."/>
            <person name="Fitzgerald M."/>
            <person name="Haas B."/>
            <person name="Abouelleil A."/>
            <person name="Alvarado L."/>
            <person name="Arachchi H.M."/>
            <person name="Berlin A."/>
            <person name="Chapman S.B."/>
            <person name="Gearin G."/>
            <person name="Goldberg J."/>
            <person name="Griggs A."/>
            <person name="Gujja S."/>
            <person name="Hansen M."/>
            <person name="Heiman D."/>
            <person name="Howarth C."/>
            <person name="Larimer J."/>
            <person name="Lui A."/>
            <person name="MacDonald P.J.P."/>
            <person name="McCowen C."/>
            <person name="Montmayeur A."/>
            <person name="Murphy C."/>
            <person name="Neiman D."/>
            <person name="Pearson M."/>
            <person name="Priest M."/>
            <person name="Roberts A."/>
            <person name="Saif S."/>
            <person name="Shea T."/>
            <person name="Sisk P."/>
            <person name="Stolte C."/>
            <person name="Sykes S."/>
            <person name="Wortman J."/>
            <person name="Nusbaum C."/>
            <person name="Birren B."/>
        </authorList>
    </citation>
    <scope>NUCLEOTIDE SEQUENCE [LARGE SCALE GENOMIC DNA]</scope>
    <source>
        <strain evidence="3 4">OT 289</strain>
    </source>
</reference>
<gene>
    <name evidence="3" type="ORF">HMPREF9944_01811</name>
</gene>
<dbReference type="HOGENOM" id="CLU_839019_0_0_10"/>
<keyword evidence="4" id="KW-1185">Reference proteome</keyword>
<name>H1HNR7_9BACT</name>
<accession>H1HNR7</accession>
<feature type="chain" id="PRO_5003550206" description="BACON domain-containing protein" evidence="1">
    <location>
        <begin position="41"/>
        <end position="331"/>
    </location>
</feature>
<evidence type="ECO:0000313" key="3">
    <source>
        <dbReference type="EMBL" id="EHO68780.1"/>
    </source>
</evidence>
<organism evidence="3 4">
    <name type="scientific">Segatella maculosa OT 289</name>
    <dbReference type="NCBI Taxonomy" id="999422"/>
    <lineage>
        <taxon>Bacteria</taxon>
        <taxon>Pseudomonadati</taxon>
        <taxon>Bacteroidota</taxon>
        <taxon>Bacteroidia</taxon>
        <taxon>Bacteroidales</taxon>
        <taxon>Prevotellaceae</taxon>
        <taxon>Segatella</taxon>
    </lineage>
</organism>
<protein>
    <recommendedName>
        <fullName evidence="2">BACON domain-containing protein</fullName>
    </recommendedName>
</protein>
<dbReference type="EMBL" id="AGEK01000031">
    <property type="protein sequence ID" value="EHO68780.1"/>
    <property type="molecule type" value="Genomic_DNA"/>
</dbReference>
<sequence length="331" mass="35889">MKNWKTKKAAFVCSSPTRHVSTLARLGVLLLCGLSIVACSMDDKADEAVPRLKVTPAVIEIAKTGTLADGSQATFQVTANKGYGITSNQTWLRVDRPQGAGWAIVTIVADENQSNSIRVGNFTVESHGLQETVMVRQTLQDPAEEAKLRTFYSENFDWAKPFAKPNSDPVAAGAGNSNRTSVTDEKLKAAWAATGLTDWNAAKNCISAYAHYIHFNSNGYYDSGVVLPALSMTDTANASLTFATCSDGSGPDIVPLVVEITEGTGSLSADDPNVKRSEVMYPNNTWAWNPMEVKVYGFSATTRLAIHTAGGGKNKYCRWFLDDIKLKEFKK</sequence>
<dbReference type="Gene3D" id="2.60.40.10">
    <property type="entry name" value="Immunoglobulins"/>
    <property type="match status" value="1"/>
</dbReference>
<feature type="signal peptide" evidence="1">
    <location>
        <begin position="1"/>
        <end position="40"/>
    </location>
</feature>
<dbReference type="STRING" id="999422.HMPREF9944_01811"/>
<evidence type="ECO:0000313" key="4">
    <source>
        <dbReference type="Proteomes" id="UP000003167"/>
    </source>
</evidence>
<dbReference type="Pfam" id="PF19190">
    <property type="entry name" value="BACON_2"/>
    <property type="match status" value="1"/>
</dbReference>
<dbReference type="RefSeq" id="WP_008565817.1">
    <property type="nucleotide sequence ID" value="NZ_JH594505.1"/>
</dbReference>
<feature type="domain" description="BACON" evidence="2">
    <location>
        <begin position="53"/>
        <end position="139"/>
    </location>
</feature>
<dbReference type="InterPro" id="IPR024361">
    <property type="entry name" value="BACON"/>
</dbReference>
<dbReference type="InterPro" id="IPR013783">
    <property type="entry name" value="Ig-like_fold"/>
</dbReference>